<evidence type="ECO:0000256" key="1">
    <source>
        <dbReference type="SAM" id="MobiDB-lite"/>
    </source>
</evidence>
<dbReference type="EMBL" id="MU004181">
    <property type="protein sequence ID" value="KAF2501950.1"/>
    <property type="molecule type" value="Genomic_DNA"/>
</dbReference>
<accession>A0A6A6RDY5</accession>
<feature type="domain" description="BTB" evidence="2">
    <location>
        <begin position="13"/>
        <end position="84"/>
    </location>
</feature>
<dbReference type="SUPFAM" id="SSF54695">
    <property type="entry name" value="POZ domain"/>
    <property type="match status" value="2"/>
</dbReference>
<dbReference type="Gene3D" id="3.30.710.10">
    <property type="entry name" value="Potassium Channel Kv1.1, Chain A"/>
    <property type="match status" value="2"/>
</dbReference>
<dbReference type="AlphaFoldDB" id="A0A6A6RDY5"/>
<name>A0A6A6RDY5_9PEZI</name>
<feature type="region of interest" description="Disordered" evidence="1">
    <location>
        <begin position="430"/>
        <end position="452"/>
    </location>
</feature>
<dbReference type="InterPro" id="IPR000210">
    <property type="entry name" value="BTB/POZ_dom"/>
</dbReference>
<gene>
    <name evidence="3" type="ORF">BU16DRAFT_554010</name>
</gene>
<evidence type="ECO:0000313" key="3">
    <source>
        <dbReference type="EMBL" id="KAF2501950.1"/>
    </source>
</evidence>
<dbReference type="OrthoDB" id="6359816at2759"/>
<dbReference type="Pfam" id="PF00651">
    <property type="entry name" value="BTB"/>
    <property type="match status" value="2"/>
</dbReference>
<dbReference type="SMART" id="SM00225">
    <property type="entry name" value="BTB"/>
    <property type="match status" value="1"/>
</dbReference>
<dbReference type="PROSITE" id="PS50097">
    <property type="entry name" value="BTB"/>
    <property type="match status" value="2"/>
</dbReference>
<keyword evidence="4" id="KW-1185">Reference proteome</keyword>
<dbReference type="CDD" id="cd18186">
    <property type="entry name" value="BTB_POZ_ZBTB_KLHL-like"/>
    <property type="match status" value="2"/>
</dbReference>
<reference evidence="3" key="1">
    <citation type="journal article" date="2020" name="Stud. Mycol.">
        <title>101 Dothideomycetes genomes: a test case for predicting lifestyles and emergence of pathogens.</title>
        <authorList>
            <person name="Haridas S."/>
            <person name="Albert R."/>
            <person name="Binder M."/>
            <person name="Bloem J."/>
            <person name="Labutti K."/>
            <person name="Salamov A."/>
            <person name="Andreopoulos B."/>
            <person name="Baker S."/>
            <person name="Barry K."/>
            <person name="Bills G."/>
            <person name="Bluhm B."/>
            <person name="Cannon C."/>
            <person name="Castanera R."/>
            <person name="Culley D."/>
            <person name="Daum C."/>
            <person name="Ezra D."/>
            <person name="Gonzalez J."/>
            <person name="Henrissat B."/>
            <person name="Kuo A."/>
            <person name="Liang C."/>
            <person name="Lipzen A."/>
            <person name="Lutzoni F."/>
            <person name="Magnuson J."/>
            <person name="Mondo S."/>
            <person name="Nolan M."/>
            <person name="Ohm R."/>
            <person name="Pangilinan J."/>
            <person name="Park H.-J."/>
            <person name="Ramirez L."/>
            <person name="Alfaro M."/>
            <person name="Sun H."/>
            <person name="Tritt A."/>
            <person name="Yoshinaga Y."/>
            <person name="Zwiers L.-H."/>
            <person name="Turgeon B."/>
            <person name="Goodwin S."/>
            <person name="Spatafora J."/>
            <person name="Crous P."/>
            <person name="Grigoriev I."/>
        </authorList>
    </citation>
    <scope>NUCLEOTIDE SEQUENCE</scope>
    <source>
        <strain evidence="3">CBS 269.34</strain>
    </source>
</reference>
<proteinExistence type="predicted"/>
<dbReference type="InterPro" id="IPR011333">
    <property type="entry name" value="SKP1/BTB/POZ_sf"/>
</dbReference>
<dbReference type="Proteomes" id="UP000799750">
    <property type="component" value="Unassembled WGS sequence"/>
</dbReference>
<organism evidence="3 4">
    <name type="scientific">Lophium mytilinum</name>
    <dbReference type="NCBI Taxonomy" id="390894"/>
    <lineage>
        <taxon>Eukaryota</taxon>
        <taxon>Fungi</taxon>
        <taxon>Dikarya</taxon>
        <taxon>Ascomycota</taxon>
        <taxon>Pezizomycotina</taxon>
        <taxon>Dothideomycetes</taxon>
        <taxon>Pleosporomycetidae</taxon>
        <taxon>Mytilinidiales</taxon>
        <taxon>Mytilinidiaceae</taxon>
        <taxon>Lophium</taxon>
    </lineage>
</organism>
<feature type="domain" description="BTB" evidence="2">
    <location>
        <begin position="217"/>
        <end position="293"/>
    </location>
</feature>
<evidence type="ECO:0000259" key="2">
    <source>
        <dbReference type="PROSITE" id="PS50097"/>
    </source>
</evidence>
<dbReference type="PANTHER" id="PTHR47843">
    <property type="entry name" value="BTB DOMAIN-CONTAINING PROTEIN-RELATED"/>
    <property type="match status" value="1"/>
</dbReference>
<evidence type="ECO:0000313" key="4">
    <source>
        <dbReference type="Proteomes" id="UP000799750"/>
    </source>
</evidence>
<sequence>MAPGIVFNDPKLSDVILRVKNENSQKDYYAHRVVLCWATNYFEATFLNNFKEANADTVEVYEDSPAIFEIMLKCIYEREGDYTRHLTHGTDEPQLDYMTRLVEIFQMADKYLFEKVQTQAADKFGIVAGSFLKEAKETLHGRSVIDSFWGIVRYFYANEVSKKSEMGRTMAMVVLALLLLLHAPYNHTNQRHMAEINQGNMAEIIHESRFSPDAGFSDVMLRVHYPGREPDGAFDEYKAHRVILCQQSMWFERALKGSFKEASTQVIDIHEDDPSVFNCMLQFMYERHYKLRSVEDAIAKIGPSVSKEDLKAMTLNTHIDTYNMAQKYLNDGLQAFRALAFTSAALSIRPSSSGLRAHIYKEGIDQQCKALARAVERFYETALATNTNMGRAIAAAAWQSALVDEERFDELINEYPAFAVDVLLEAKKGRQPSKDYESSGDPGSSAEPNSDLNTRVAALDSRLRMPRHREYTLTRILGVPKAPTKSLFRSGSGASISPNLHILNKSAWGREMAALNSPRDSDSPNTTRAAVSSVVILAGA</sequence>
<protein>
    <recommendedName>
        <fullName evidence="2">BTB domain-containing protein</fullName>
    </recommendedName>
</protein>